<sequence length="196" mass="22278">MPQWRLFTSLFWYCMRNAENGIQGRVWSLMDHCCGAPNRAATSKNHSQVVKQRQVVICDFAMNNGANAQNHHDVSLNNLQNLAEQRSWTRFDFALLSQSRDLPSPPPPHSLTPHHQSLSPILFRILDNLAVLTSTPLNVLHAFLRHHRCVSTPLNLPLFPSKPPPSVPTGGRLERHPEIGFTFFERKTLSMIHHGL</sequence>
<proteinExistence type="predicted"/>
<dbReference type="EMBL" id="ML977335">
    <property type="protein sequence ID" value="KAF2111152.1"/>
    <property type="molecule type" value="Genomic_DNA"/>
</dbReference>
<gene>
    <name evidence="1" type="ORF">BDV96DRAFT_603279</name>
</gene>
<name>A0A6A5YVK1_9PLEO</name>
<accession>A0A6A5YVK1</accession>
<reference evidence="1" key="1">
    <citation type="journal article" date="2020" name="Stud. Mycol.">
        <title>101 Dothideomycetes genomes: a test case for predicting lifestyles and emergence of pathogens.</title>
        <authorList>
            <person name="Haridas S."/>
            <person name="Albert R."/>
            <person name="Binder M."/>
            <person name="Bloem J."/>
            <person name="Labutti K."/>
            <person name="Salamov A."/>
            <person name="Andreopoulos B."/>
            <person name="Baker S."/>
            <person name="Barry K."/>
            <person name="Bills G."/>
            <person name="Bluhm B."/>
            <person name="Cannon C."/>
            <person name="Castanera R."/>
            <person name="Culley D."/>
            <person name="Daum C."/>
            <person name="Ezra D."/>
            <person name="Gonzalez J."/>
            <person name="Henrissat B."/>
            <person name="Kuo A."/>
            <person name="Liang C."/>
            <person name="Lipzen A."/>
            <person name="Lutzoni F."/>
            <person name="Magnuson J."/>
            <person name="Mondo S."/>
            <person name="Nolan M."/>
            <person name="Ohm R."/>
            <person name="Pangilinan J."/>
            <person name="Park H.-J."/>
            <person name="Ramirez L."/>
            <person name="Alfaro M."/>
            <person name="Sun H."/>
            <person name="Tritt A."/>
            <person name="Yoshinaga Y."/>
            <person name="Zwiers L.-H."/>
            <person name="Turgeon B."/>
            <person name="Goodwin S."/>
            <person name="Spatafora J."/>
            <person name="Crous P."/>
            <person name="Grigoriev I."/>
        </authorList>
    </citation>
    <scope>NUCLEOTIDE SEQUENCE</scope>
    <source>
        <strain evidence="1">CBS 627.86</strain>
    </source>
</reference>
<keyword evidence="2" id="KW-1185">Reference proteome</keyword>
<evidence type="ECO:0000313" key="2">
    <source>
        <dbReference type="Proteomes" id="UP000799770"/>
    </source>
</evidence>
<protein>
    <submittedName>
        <fullName evidence="1">Uncharacterized protein</fullName>
    </submittedName>
</protein>
<evidence type="ECO:0000313" key="1">
    <source>
        <dbReference type="EMBL" id="KAF2111152.1"/>
    </source>
</evidence>
<organism evidence="1 2">
    <name type="scientific">Lophiotrema nucula</name>
    <dbReference type="NCBI Taxonomy" id="690887"/>
    <lineage>
        <taxon>Eukaryota</taxon>
        <taxon>Fungi</taxon>
        <taxon>Dikarya</taxon>
        <taxon>Ascomycota</taxon>
        <taxon>Pezizomycotina</taxon>
        <taxon>Dothideomycetes</taxon>
        <taxon>Pleosporomycetidae</taxon>
        <taxon>Pleosporales</taxon>
        <taxon>Lophiotremataceae</taxon>
        <taxon>Lophiotrema</taxon>
    </lineage>
</organism>
<dbReference type="AlphaFoldDB" id="A0A6A5YVK1"/>
<dbReference type="Proteomes" id="UP000799770">
    <property type="component" value="Unassembled WGS sequence"/>
</dbReference>